<reference evidence="2" key="2">
    <citation type="submission" date="2025-08" db="UniProtKB">
        <authorList>
            <consortium name="RefSeq"/>
        </authorList>
    </citation>
    <scope>IDENTIFICATION</scope>
    <source>
        <tissue evidence="2">Leaf</tissue>
    </source>
</reference>
<name>A0AC58U4K5_TOBAC</name>
<organism evidence="1 2">
    <name type="scientific">Nicotiana tabacum</name>
    <name type="common">Common tobacco</name>
    <dbReference type="NCBI Taxonomy" id="4097"/>
    <lineage>
        <taxon>Eukaryota</taxon>
        <taxon>Viridiplantae</taxon>
        <taxon>Streptophyta</taxon>
        <taxon>Embryophyta</taxon>
        <taxon>Tracheophyta</taxon>
        <taxon>Spermatophyta</taxon>
        <taxon>Magnoliopsida</taxon>
        <taxon>eudicotyledons</taxon>
        <taxon>Gunneridae</taxon>
        <taxon>Pentapetalae</taxon>
        <taxon>asterids</taxon>
        <taxon>lamiids</taxon>
        <taxon>Solanales</taxon>
        <taxon>Solanaceae</taxon>
        <taxon>Nicotianoideae</taxon>
        <taxon>Nicotianeae</taxon>
        <taxon>Nicotiana</taxon>
    </lineage>
</organism>
<reference evidence="1" key="1">
    <citation type="journal article" date="2014" name="Nat. Commun.">
        <title>The tobacco genome sequence and its comparison with those of tomato and potato.</title>
        <authorList>
            <person name="Sierro N."/>
            <person name="Battey J.N."/>
            <person name="Ouadi S."/>
            <person name="Bakaher N."/>
            <person name="Bovet L."/>
            <person name="Willig A."/>
            <person name="Goepfert S."/>
            <person name="Peitsch M.C."/>
            <person name="Ivanov N.V."/>
        </authorList>
    </citation>
    <scope>NUCLEOTIDE SEQUENCE [LARGE SCALE GENOMIC DNA]</scope>
</reference>
<evidence type="ECO:0000313" key="1">
    <source>
        <dbReference type="Proteomes" id="UP000790787"/>
    </source>
</evidence>
<protein>
    <submittedName>
        <fullName evidence="2">ATP phosphoribosyltransferase 2, chloroplastic-like</fullName>
    </submittedName>
</protein>
<dbReference type="Proteomes" id="UP000790787">
    <property type="component" value="Chromosome 24"/>
</dbReference>
<sequence length="164" mass="18252">MCNTCIWMDIRLGVTAKNICNSFYSAWVFRFTTLFFLVSLLAGWNKIVDVSPTLSTTNILAEEVQHCKVVVVDYNEHVSGGSFAGVCDSEIVLQNATLPNRRKHLIGSSSTQAKALWAFYPEISNLEVSFQQPKYIVRKLVSGDLDVGIVGLDTLKQESIMVQT</sequence>
<gene>
    <name evidence="2" type="primary">LOC107820550</name>
</gene>
<keyword evidence="1" id="KW-1185">Reference proteome</keyword>
<accession>A0AC58U4K5</accession>
<dbReference type="RefSeq" id="XP_075104411.1">
    <property type="nucleotide sequence ID" value="XM_075248310.1"/>
</dbReference>
<evidence type="ECO:0000313" key="2">
    <source>
        <dbReference type="RefSeq" id="XP_075104411.1"/>
    </source>
</evidence>
<proteinExistence type="predicted"/>